<dbReference type="GO" id="GO:0002143">
    <property type="term" value="P:tRNA wobble position uridine thiolation"/>
    <property type="evidence" value="ECO:0007669"/>
    <property type="project" value="TreeGrafter"/>
</dbReference>
<feature type="region of interest" description="Interaction with target base in tRNA" evidence="10">
    <location>
        <begin position="95"/>
        <end position="97"/>
    </location>
</feature>
<feature type="binding site" evidence="10">
    <location>
        <begin position="9"/>
        <end position="16"/>
    </location>
    <ligand>
        <name>ATP</name>
        <dbReference type="ChEBI" id="CHEBI:30616"/>
    </ligand>
</feature>
<feature type="region of interest" description="Interaction with tRNA" evidence="10">
    <location>
        <begin position="142"/>
        <end position="144"/>
    </location>
</feature>
<evidence type="ECO:0000256" key="5">
    <source>
        <dbReference type="ARBA" id="ARBA00022741"/>
    </source>
</evidence>
<dbReference type="InterPro" id="IPR046884">
    <property type="entry name" value="MnmA-like_central"/>
</dbReference>
<dbReference type="Pfam" id="PF03054">
    <property type="entry name" value="tRNA_Me_trans"/>
    <property type="match status" value="1"/>
</dbReference>
<sequence>MVSMKIAIAMSGGVDSSLAAYLLQKEGHDVFGLFMKNWEETRPDGTCHAQEDQHDAQRVCAQLGIACYTVNFTKQYQEKVFSSFLTDLKAGLTPNPDILCNKEIKFKVLYDKAMSLGADKLATGHYCREENGKLLKGLDPSKDQSYFLYAIKKHILSNVLFPIGHLEKTEVRKKAKESGIAVHSKKDSMGICFIGKRNFSEFISQYLPYQEGDAVLPDGTLVGKHRGTAFYTIGQRKGLGIGGPGDAYFVVDKDIKNNKIIVAQGKNHPALFAPTLIANQVSWIGEAPSLPFDAEAKIRYRSPAEKCTVSEDNGNLLVTFEKPQRAITAGQSVVFYQGSVCLGGAIITSIKKTSTASS</sequence>
<evidence type="ECO:0000256" key="2">
    <source>
        <dbReference type="ARBA" id="ARBA00022555"/>
    </source>
</evidence>
<dbReference type="Gene3D" id="3.40.50.620">
    <property type="entry name" value="HUPs"/>
    <property type="match status" value="1"/>
</dbReference>
<dbReference type="EC" id="2.8.1.13" evidence="10"/>
<dbReference type="HAMAP" id="MF_00144">
    <property type="entry name" value="tRNA_thiouridyl_MnmA"/>
    <property type="match status" value="1"/>
</dbReference>
<feature type="domain" description="tRNA-specific 2-thiouridylase MnmA-like central" evidence="12">
    <location>
        <begin position="201"/>
        <end position="264"/>
    </location>
</feature>
<dbReference type="GO" id="GO:0005737">
    <property type="term" value="C:cytoplasm"/>
    <property type="evidence" value="ECO:0007669"/>
    <property type="project" value="UniProtKB-SubCell"/>
</dbReference>
<dbReference type="InterPro" id="IPR004506">
    <property type="entry name" value="MnmA-like"/>
</dbReference>
<keyword evidence="6 10" id="KW-0067">ATP-binding</keyword>
<organism evidence="13 14">
    <name type="scientific">Aerophobetes bacterium</name>
    <dbReference type="NCBI Taxonomy" id="2030807"/>
    <lineage>
        <taxon>Bacteria</taxon>
        <taxon>Candidatus Aerophobota</taxon>
    </lineage>
</organism>
<dbReference type="InterPro" id="IPR023382">
    <property type="entry name" value="MnmA-like_central_sf"/>
</dbReference>
<feature type="binding site" evidence="10">
    <location>
        <position position="35"/>
    </location>
    <ligand>
        <name>ATP</name>
        <dbReference type="ChEBI" id="CHEBI:30616"/>
    </ligand>
</feature>
<keyword evidence="8" id="KW-1015">Disulfide bond</keyword>
<dbReference type="CDD" id="cd01998">
    <property type="entry name" value="MnmA_TRMU-like"/>
    <property type="match status" value="1"/>
</dbReference>
<evidence type="ECO:0000313" key="14">
    <source>
        <dbReference type="Proteomes" id="UP000218775"/>
    </source>
</evidence>
<keyword evidence="1 10" id="KW-0963">Cytoplasm</keyword>
<dbReference type="NCBIfam" id="NF001138">
    <property type="entry name" value="PRK00143.1"/>
    <property type="match status" value="1"/>
</dbReference>
<dbReference type="FunFam" id="2.40.30.10:FF:000023">
    <property type="entry name" value="tRNA-specific 2-thiouridylase MnmA"/>
    <property type="match status" value="1"/>
</dbReference>
<evidence type="ECO:0000256" key="3">
    <source>
        <dbReference type="ARBA" id="ARBA00022679"/>
    </source>
</evidence>
<dbReference type="InterPro" id="IPR014729">
    <property type="entry name" value="Rossmann-like_a/b/a_fold"/>
</dbReference>
<dbReference type="SUPFAM" id="SSF52402">
    <property type="entry name" value="Adenine nucleotide alpha hydrolases-like"/>
    <property type="match status" value="1"/>
</dbReference>
<evidence type="ECO:0000256" key="6">
    <source>
        <dbReference type="ARBA" id="ARBA00022840"/>
    </source>
</evidence>
<keyword evidence="3 10" id="KW-0808">Transferase</keyword>
<feature type="active site" description="Nucleophile" evidence="10">
    <location>
        <position position="100"/>
    </location>
</feature>
<feature type="domain" description="tRNA-specific 2-thiouridylase MnmA-like C-terminal" evidence="11">
    <location>
        <begin position="275"/>
        <end position="347"/>
    </location>
</feature>
<keyword evidence="4 10" id="KW-0819">tRNA processing</keyword>
<feature type="region of interest" description="Interaction with tRNA" evidence="10">
    <location>
        <begin position="299"/>
        <end position="300"/>
    </location>
</feature>
<comment type="subcellular location">
    <subcellularLocation>
        <location evidence="10">Cytoplasm</location>
    </subcellularLocation>
</comment>
<name>A0A2A4X3M9_UNCAE</name>
<dbReference type="InterPro" id="IPR046885">
    <property type="entry name" value="MnmA-like_C"/>
</dbReference>
<comment type="caution">
    <text evidence="13">The sequence shown here is derived from an EMBL/GenBank/DDBJ whole genome shotgun (WGS) entry which is preliminary data.</text>
</comment>
<keyword evidence="7 10" id="KW-0694">RNA-binding</keyword>
<dbReference type="Gene3D" id="2.40.30.10">
    <property type="entry name" value="Translation factors"/>
    <property type="match status" value="1"/>
</dbReference>
<dbReference type="Gene3D" id="2.30.30.280">
    <property type="entry name" value="Adenine nucleotide alpha hydrolases-like domains"/>
    <property type="match status" value="1"/>
</dbReference>
<reference evidence="14" key="1">
    <citation type="submission" date="2017-08" db="EMBL/GenBank/DDBJ databases">
        <title>A dynamic microbial community with high functional redundancy inhabits the cold, oxic subseafloor aquifer.</title>
        <authorList>
            <person name="Tully B.J."/>
            <person name="Wheat C.G."/>
            <person name="Glazer B.T."/>
            <person name="Huber J.A."/>
        </authorList>
    </citation>
    <scope>NUCLEOTIDE SEQUENCE [LARGE SCALE GENOMIC DNA]</scope>
</reference>
<dbReference type="EMBL" id="NVUK01000018">
    <property type="protein sequence ID" value="PCI77292.1"/>
    <property type="molecule type" value="Genomic_DNA"/>
</dbReference>
<evidence type="ECO:0000256" key="8">
    <source>
        <dbReference type="ARBA" id="ARBA00023157"/>
    </source>
</evidence>
<dbReference type="FunFam" id="2.30.30.280:FF:000001">
    <property type="entry name" value="tRNA-specific 2-thiouridylase MnmA"/>
    <property type="match status" value="1"/>
</dbReference>
<evidence type="ECO:0000256" key="1">
    <source>
        <dbReference type="ARBA" id="ARBA00022490"/>
    </source>
</evidence>
<dbReference type="PANTHER" id="PTHR11933:SF5">
    <property type="entry name" value="MITOCHONDRIAL TRNA-SPECIFIC 2-THIOURIDYLASE 1"/>
    <property type="match status" value="1"/>
</dbReference>
<proteinExistence type="inferred from homology"/>
<dbReference type="GO" id="GO:0000049">
    <property type="term" value="F:tRNA binding"/>
    <property type="evidence" value="ECO:0007669"/>
    <property type="project" value="UniProtKB-KW"/>
</dbReference>
<evidence type="ECO:0000256" key="7">
    <source>
        <dbReference type="ARBA" id="ARBA00022884"/>
    </source>
</evidence>
<gene>
    <name evidence="10" type="primary">mnmA</name>
    <name evidence="13" type="ORF">COB21_03275</name>
</gene>
<dbReference type="AlphaFoldDB" id="A0A2A4X3M9"/>
<dbReference type="PANTHER" id="PTHR11933">
    <property type="entry name" value="TRNA 5-METHYLAMINOMETHYL-2-THIOURIDYLATE -METHYLTRANSFERASE"/>
    <property type="match status" value="1"/>
</dbReference>
<dbReference type="Proteomes" id="UP000218775">
    <property type="component" value="Unassembled WGS sequence"/>
</dbReference>
<evidence type="ECO:0000259" key="11">
    <source>
        <dbReference type="Pfam" id="PF20258"/>
    </source>
</evidence>
<feature type="site" description="Interaction with tRNA" evidence="10">
    <location>
        <position position="331"/>
    </location>
</feature>
<evidence type="ECO:0000256" key="4">
    <source>
        <dbReference type="ARBA" id="ARBA00022694"/>
    </source>
</evidence>
<protein>
    <recommendedName>
        <fullName evidence="10">tRNA-specific 2-thiouridylase MnmA</fullName>
        <ecNumber evidence="10">2.8.1.13</ecNumber>
    </recommendedName>
</protein>
<keyword evidence="5 10" id="KW-0547">Nucleotide-binding</keyword>
<evidence type="ECO:0000259" key="12">
    <source>
        <dbReference type="Pfam" id="PF20259"/>
    </source>
</evidence>
<dbReference type="GO" id="GO:0103016">
    <property type="term" value="F:tRNA-uridine 2-sulfurtransferase activity"/>
    <property type="evidence" value="ECO:0007669"/>
    <property type="project" value="UniProtKB-EC"/>
</dbReference>
<accession>A0A2A4X3M9</accession>
<dbReference type="NCBIfam" id="TIGR00420">
    <property type="entry name" value="trmU"/>
    <property type="match status" value="1"/>
</dbReference>
<comment type="similarity">
    <text evidence="10">Belongs to the MnmA/TRMU family.</text>
</comment>
<feature type="active site" description="Cysteine persulfide intermediate" evidence="10">
    <location>
        <position position="192"/>
    </location>
</feature>
<evidence type="ECO:0000256" key="10">
    <source>
        <dbReference type="HAMAP-Rule" id="MF_00144"/>
    </source>
</evidence>
<comment type="function">
    <text evidence="10">Catalyzes the 2-thiolation of uridine at the wobble position (U34) of tRNA, leading to the formation of s(2)U34.</text>
</comment>
<comment type="caution">
    <text evidence="10">Lacks conserved residue(s) required for the propagation of feature annotation.</text>
</comment>
<keyword evidence="2 10" id="KW-0820">tRNA-binding</keyword>
<dbReference type="Pfam" id="PF20258">
    <property type="entry name" value="tRNA_Me_trans_C"/>
    <property type="match status" value="1"/>
</dbReference>
<feature type="site" description="Interaction with tRNA" evidence="10">
    <location>
        <position position="125"/>
    </location>
</feature>
<dbReference type="FunFam" id="3.40.50.620:FF:000115">
    <property type="entry name" value="tRNA-specific 2-thiouridylase MnmA"/>
    <property type="match status" value="1"/>
</dbReference>
<comment type="catalytic activity">
    <reaction evidence="9 10">
        <text>S-sulfanyl-L-cysteinyl-[protein] + uridine(34) in tRNA + AH2 + ATP = 2-thiouridine(34) in tRNA + L-cysteinyl-[protein] + A + AMP + diphosphate + H(+)</text>
        <dbReference type="Rhea" id="RHEA:47032"/>
        <dbReference type="Rhea" id="RHEA-COMP:10131"/>
        <dbReference type="Rhea" id="RHEA-COMP:11726"/>
        <dbReference type="Rhea" id="RHEA-COMP:11727"/>
        <dbReference type="Rhea" id="RHEA-COMP:11728"/>
        <dbReference type="ChEBI" id="CHEBI:13193"/>
        <dbReference type="ChEBI" id="CHEBI:15378"/>
        <dbReference type="ChEBI" id="CHEBI:17499"/>
        <dbReference type="ChEBI" id="CHEBI:29950"/>
        <dbReference type="ChEBI" id="CHEBI:30616"/>
        <dbReference type="ChEBI" id="CHEBI:33019"/>
        <dbReference type="ChEBI" id="CHEBI:61963"/>
        <dbReference type="ChEBI" id="CHEBI:65315"/>
        <dbReference type="ChEBI" id="CHEBI:87170"/>
        <dbReference type="ChEBI" id="CHEBI:456215"/>
        <dbReference type="EC" id="2.8.1.13"/>
    </reaction>
</comment>
<dbReference type="Pfam" id="PF20259">
    <property type="entry name" value="tRNA_Me_trans_M"/>
    <property type="match status" value="1"/>
</dbReference>
<feature type="binding site" evidence="10">
    <location>
        <position position="124"/>
    </location>
    <ligand>
        <name>ATP</name>
        <dbReference type="ChEBI" id="CHEBI:30616"/>
    </ligand>
</feature>
<evidence type="ECO:0000256" key="9">
    <source>
        <dbReference type="ARBA" id="ARBA00051542"/>
    </source>
</evidence>
<dbReference type="GO" id="GO:0005524">
    <property type="term" value="F:ATP binding"/>
    <property type="evidence" value="ECO:0007669"/>
    <property type="project" value="UniProtKB-KW"/>
</dbReference>
<evidence type="ECO:0000313" key="13">
    <source>
        <dbReference type="EMBL" id="PCI77292.1"/>
    </source>
</evidence>